<keyword evidence="5 6" id="KW-0472">Membrane</keyword>
<evidence type="ECO:0000256" key="5">
    <source>
        <dbReference type="ARBA" id="ARBA00023136"/>
    </source>
</evidence>
<comment type="subcellular location">
    <subcellularLocation>
        <location evidence="1 6">Cell membrane</location>
        <topology evidence="1 6">Multi-pass membrane protein</topology>
    </subcellularLocation>
</comment>
<evidence type="ECO:0000313" key="8">
    <source>
        <dbReference type="EMBL" id="SMO48534.1"/>
    </source>
</evidence>
<dbReference type="InterPro" id="IPR032816">
    <property type="entry name" value="VTT_dom"/>
</dbReference>
<sequence>MIQPFMETISATGPWGPVIAFIASLFLNLFGVVPGAVVTGGFVLIWGPIWGGGLAWLGEVIGSGLAFLLLRSGYRFRSGQEAPHWRWISHINTWSRKRQIYAVLAARLIPFIPAGAVNLVGALSTLRFRDYLFATAVGKLPSTALEALVAYDLIHIKENAFRLVIVLLALAIAGWLWKGKERKKQIIPSQSS</sequence>
<dbReference type="Proteomes" id="UP000315636">
    <property type="component" value="Unassembled WGS sequence"/>
</dbReference>
<evidence type="ECO:0000256" key="4">
    <source>
        <dbReference type="ARBA" id="ARBA00022989"/>
    </source>
</evidence>
<evidence type="ECO:0000259" key="7">
    <source>
        <dbReference type="Pfam" id="PF09335"/>
    </source>
</evidence>
<organism evidence="8 9">
    <name type="scientific">Melghirimyces algeriensis</name>
    <dbReference type="NCBI Taxonomy" id="910412"/>
    <lineage>
        <taxon>Bacteria</taxon>
        <taxon>Bacillati</taxon>
        <taxon>Bacillota</taxon>
        <taxon>Bacilli</taxon>
        <taxon>Bacillales</taxon>
        <taxon>Thermoactinomycetaceae</taxon>
        <taxon>Melghirimyces</taxon>
    </lineage>
</organism>
<evidence type="ECO:0000256" key="2">
    <source>
        <dbReference type="ARBA" id="ARBA00022475"/>
    </source>
</evidence>
<dbReference type="RefSeq" id="WP_185956023.1">
    <property type="nucleotide sequence ID" value="NZ_FXTI01000002.1"/>
</dbReference>
<evidence type="ECO:0000256" key="1">
    <source>
        <dbReference type="ARBA" id="ARBA00004651"/>
    </source>
</evidence>
<protein>
    <recommendedName>
        <fullName evidence="6">TVP38/TMEM64 family membrane protein</fullName>
    </recommendedName>
</protein>
<feature type="transmembrane region" description="Helical" evidence="6">
    <location>
        <begin position="53"/>
        <end position="70"/>
    </location>
</feature>
<feature type="transmembrane region" description="Helical" evidence="6">
    <location>
        <begin position="21"/>
        <end position="47"/>
    </location>
</feature>
<feature type="transmembrane region" description="Helical" evidence="6">
    <location>
        <begin position="160"/>
        <end position="177"/>
    </location>
</feature>
<keyword evidence="3 6" id="KW-0812">Transmembrane</keyword>
<evidence type="ECO:0000313" key="9">
    <source>
        <dbReference type="Proteomes" id="UP000315636"/>
    </source>
</evidence>
<dbReference type="InterPro" id="IPR015414">
    <property type="entry name" value="TMEM64"/>
</dbReference>
<dbReference type="AlphaFoldDB" id="A0A521BN12"/>
<keyword evidence="2 6" id="KW-1003">Cell membrane</keyword>
<reference evidence="8 9" key="1">
    <citation type="submission" date="2017-05" db="EMBL/GenBank/DDBJ databases">
        <authorList>
            <person name="Varghese N."/>
            <person name="Submissions S."/>
        </authorList>
    </citation>
    <scope>NUCLEOTIDE SEQUENCE [LARGE SCALE GENOMIC DNA]</scope>
    <source>
        <strain evidence="8 9">DSM 45474</strain>
    </source>
</reference>
<feature type="transmembrane region" description="Helical" evidence="6">
    <location>
        <begin position="100"/>
        <end position="123"/>
    </location>
</feature>
<dbReference type="Pfam" id="PF09335">
    <property type="entry name" value="VTT_dom"/>
    <property type="match status" value="1"/>
</dbReference>
<proteinExistence type="inferred from homology"/>
<comment type="caution">
    <text evidence="6">Lacks conserved residue(s) required for the propagation of feature annotation.</text>
</comment>
<keyword evidence="9" id="KW-1185">Reference proteome</keyword>
<feature type="domain" description="VTT" evidence="7">
    <location>
        <begin position="33"/>
        <end position="149"/>
    </location>
</feature>
<evidence type="ECO:0000256" key="3">
    <source>
        <dbReference type="ARBA" id="ARBA00022692"/>
    </source>
</evidence>
<gene>
    <name evidence="8" type="ORF">SAMN06264849_102230</name>
</gene>
<dbReference type="PANTHER" id="PTHR12677">
    <property type="entry name" value="GOLGI APPARATUS MEMBRANE PROTEIN TVP38-RELATED"/>
    <property type="match status" value="1"/>
</dbReference>
<keyword evidence="4 6" id="KW-1133">Transmembrane helix</keyword>
<dbReference type="GO" id="GO:0005886">
    <property type="term" value="C:plasma membrane"/>
    <property type="evidence" value="ECO:0007669"/>
    <property type="project" value="UniProtKB-SubCell"/>
</dbReference>
<dbReference type="EMBL" id="FXTI01000002">
    <property type="protein sequence ID" value="SMO48534.1"/>
    <property type="molecule type" value="Genomic_DNA"/>
</dbReference>
<dbReference type="PANTHER" id="PTHR12677:SF59">
    <property type="entry name" value="GOLGI APPARATUS MEMBRANE PROTEIN TVP38-RELATED"/>
    <property type="match status" value="1"/>
</dbReference>
<comment type="similarity">
    <text evidence="6">Belongs to the TVP38/TMEM64 family.</text>
</comment>
<name>A0A521BN12_9BACL</name>
<evidence type="ECO:0000256" key="6">
    <source>
        <dbReference type="RuleBase" id="RU366058"/>
    </source>
</evidence>
<accession>A0A521BN12</accession>